<evidence type="ECO:0000256" key="2">
    <source>
        <dbReference type="ARBA" id="ARBA00015075"/>
    </source>
</evidence>
<evidence type="ECO:0000256" key="6">
    <source>
        <dbReference type="ARBA" id="ARBA00029628"/>
    </source>
</evidence>
<name>A0ABT1DCL5_9PROT</name>
<gene>
    <name evidence="8" type="ORF">JYK14_24730</name>
</gene>
<dbReference type="RefSeq" id="WP_252955957.1">
    <property type="nucleotide sequence ID" value="NZ_JAFIRR010000187.1"/>
</dbReference>
<organism evidence="8 9">
    <name type="scientific">Siccirubricoccus soli</name>
    <dbReference type="NCBI Taxonomy" id="2899147"/>
    <lineage>
        <taxon>Bacteria</taxon>
        <taxon>Pseudomonadati</taxon>
        <taxon>Pseudomonadota</taxon>
        <taxon>Alphaproteobacteria</taxon>
        <taxon>Acetobacterales</taxon>
        <taxon>Roseomonadaceae</taxon>
        <taxon>Siccirubricoccus</taxon>
    </lineage>
</organism>
<dbReference type="InterPro" id="IPR002712">
    <property type="entry name" value="CcdB"/>
</dbReference>
<evidence type="ECO:0000256" key="7">
    <source>
        <dbReference type="ARBA" id="ARBA00033135"/>
    </source>
</evidence>
<proteinExistence type="inferred from homology"/>
<keyword evidence="9" id="KW-1185">Reference proteome</keyword>
<accession>A0ABT1DCL5</accession>
<evidence type="ECO:0000256" key="3">
    <source>
        <dbReference type="ARBA" id="ARBA00022491"/>
    </source>
</evidence>
<sequence>MARFDLYLGRGGARYLLDVQSGHLDQLPTRMVVPLGAPDATLPPFRDLTPTLFVAGAPHVMLTPLMAAVPRRLLGRPVGNLLDQADDITRALDILLTGF</sequence>
<dbReference type="SUPFAM" id="SSF50118">
    <property type="entry name" value="Cell growth inhibitor/plasmid maintenance toxic component"/>
    <property type="match status" value="1"/>
</dbReference>
<dbReference type="InterPro" id="IPR011067">
    <property type="entry name" value="Plasmid_toxin/cell-grow_inhib"/>
</dbReference>
<keyword evidence="3" id="KW-0678">Repressor</keyword>
<keyword evidence="4" id="KW-0805">Transcription regulation</keyword>
<reference evidence="8 9" key="1">
    <citation type="submission" date="2021-12" db="EMBL/GenBank/DDBJ databases">
        <title>Siccirubricoccus leaddurans sp. nov., a high concentration Zn2+ tolerance bacterium.</title>
        <authorList>
            <person name="Cao Y."/>
        </authorList>
    </citation>
    <scope>NUCLEOTIDE SEQUENCE [LARGE SCALE GENOMIC DNA]</scope>
    <source>
        <strain evidence="8 9">KC 17139</strain>
    </source>
</reference>
<dbReference type="Proteomes" id="UP001523392">
    <property type="component" value="Unassembled WGS sequence"/>
</dbReference>
<evidence type="ECO:0000256" key="4">
    <source>
        <dbReference type="ARBA" id="ARBA00023015"/>
    </source>
</evidence>
<keyword evidence="5" id="KW-0804">Transcription</keyword>
<comment type="caution">
    <text evidence="8">The sequence shown here is derived from an EMBL/GenBank/DDBJ whole genome shotgun (WGS) entry which is preliminary data.</text>
</comment>
<dbReference type="Gene3D" id="2.30.30.110">
    <property type="match status" value="1"/>
</dbReference>
<dbReference type="EMBL" id="JAFIRR010000187">
    <property type="protein sequence ID" value="MCO6419342.1"/>
    <property type="molecule type" value="Genomic_DNA"/>
</dbReference>
<dbReference type="Pfam" id="PF01845">
    <property type="entry name" value="CcdB"/>
    <property type="match status" value="1"/>
</dbReference>
<evidence type="ECO:0000313" key="9">
    <source>
        <dbReference type="Proteomes" id="UP001523392"/>
    </source>
</evidence>
<evidence type="ECO:0000313" key="8">
    <source>
        <dbReference type="EMBL" id="MCO6419342.1"/>
    </source>
</evidence>
<evidence type="ECO:0000256" key="1">
    <source>
        <dbReference type="ARBA" id="ARBA00005230"/>
    </source>
</evidence>
<evidence type="ECO:0000256" key="5">
    <source>
        <dbReference type="ARBA" id="ARBA00023163"/>
    </source>
</evidence>
<protein>
    <recommendedName>
        <fullName evidence="2">Toxin CcdB</fullName>
    </recommendedName>
    <alternativeName>
        <fullName evidence="7">Cytotoxic protein CcdB</fullName>
    </alternativeName>
    <alternativeName>
        <fullName evidence="6">Protein LetD</fullName>
    </alternativeName>
</protein>
<comment type="similarity">
    <text evidence="1">Belongs to the CcdB toxin family.</text>
</comment>